<keyword evidence="5" id="KW-0234">DNA repair</keyword>
<dbReference type="PATRIC" id="fig|1122169.6.peg.836"/>
<dbReference type="Pfam" id="PF01035">
    <property type="entry name" value="DNA_binding_1"/>
    <property type="match status" value="1"/>
</dbReference>
<evidence type="ECO:0000259" key="7">
    <source>
        <dbReference type="Pfam" id="PF01035"/>
    </source>
</evidence>
<dbReference type="Proteomes" id="UP000054600">
    <property type="component" value="Unassembled WGS sequence"/>
</dbReference>
<evidence type="ECO:0000256" key="2">
    <source>
        <dbReference type="ARBA" id="ARBA00022603"/>
    </source>
</evidence>
<evidence type="ECO:0000256" key="6">
    <source>
        <dbReference type="ARBA" id="ARBA00049348"/>
    </source>
</evidence>
<dbReference type="PANTHER" id="PTHR10815">
    <property type="entry name" value="METHYLATED-DNA--PROTEIN-CYSTEINE METHYLTRANSFERASE"/>
    <property type="match status" value="1"/>
</dbReference>
<dbReference type="PROSITE" id="PS00374">
    <property type="entry name" value="MGMT"/>
    <property type="match status" value="1"/>
</dbReference>
<dbReference type="SUPFAM" id="SSF46767">
    <property type="entry name" value="Methylated DNA-protein cysteine methyltransferase, C-terminal domain"/>
    <property type="match status" value="1"/>
</dbReference>
<dbReference type="AlphaFoldDB" id="A0A0W0Z2N8"/>
<dbReference type="CDD" id="cd06445">
    <property type="entry name" value="ATase"/>
    <property type="match status" value="1"/>
</dbReference>
<dbReference type="InterPro" id="IPR036631">
    <property type="entry name" value="MGMT_N_sf"/>
</dbReference>
<dbReference type="GO" id="GO:0003908">
    <property type="term" value="F:methylated-DNA-[protein]-cysteine S-methyltransferase activity"/>
    <property type="evidence" value="ECO:0007669"/>
    <property type="project" value="UniProtKB-EC"/>
</dbReference>
<dbReference type="OrthoDB" id="9802228at2"/>
<name>A0A0W0Z2N8_9GAMM</name>
<evidence type="ECO:0000256" key="5">
    <source>
        <dbReference type="ARBA" id="ARBA00023204"/>
    </source>
</evidence>
<dbReference type="SUPFAM" id="SSF53155">
    <property type="entry name" value="Methylated DNA-protein cysteine methyltransferase domain"/>
    <property type="match status" value="1"/>
</dbReference>
<dbReference type="InterPro" id="IPR001497">
    <property type="entry name" value="MethylDNA_cys_MeTrfase_AS"/>
</dbReference>
<dbReference type="PANTHER" id="PTHR10815:SF13">
    <property type="entry name" value="METHYLATED-DNA--PROTEIN-CYSTEINE METHYLTRANSFERASE"/>
    <property type="match status" value="1"/>
</dbReference>
<organism evidence="8 9">
    <name type="scientific">Legionella shakespearei DSM 23087</name>
    <dbReference type="NCBI Taxonomy" id="1122169"/>
    <lineage>
        <taxon>Bacteria</taxon>
        <taxon>Pseudomonadati</taxon>
        <taxon>Pseudomonadota</taxon>
        <taxon>Gammaproteobacteria</taxon>
        <taxon>Legionellales</taxon>
        <taxon>Legionellaceae</taxon>
        <taxon>Legionella</taxon>
    </lineage>
</organism>
<reference evidence="8 9" key="1">
    <citation type="submission" date="2015-11" db="EMBL/GenBank/DDBJ databases">
        <title>Genomic analysis of 38 Legionella species identifies large and diverse effector repertoires.</title>
        <authorList>
            <person name="Burstein D."/>
            <person name="Amaro F."/>
            <person name="Zusman T."/>
            <person name="Lifshitz Z."/>
            <person name="Cohen O."/>
            <person name="Gilbert J.A."/>
            <person name="Pupko T."/>
            <person name="Shuman H.A."/>
            <person name="Segal G."/>
        </authorList>
    </citation>
    <scope>NUCLEOTIDE SEQUENCE [LARGE SCALE GENOMIC DNA]</scope>
    <source>
        <strain evidence="8 9">ATCC 49655</strain>
    </source>
</reference>
<dbReference type="STRING" id="1122169.Lsha_0727"/>
<sequence>MLIKSIFTTPWGNIEVGHDEHFLYSTSFTQKSATPAANHLAQQIAVELKSYFADPHHRFQLSLKPQGSAYQQKVWNALLVIPVGRTLTYGELALKLQSSPRAVGQACKRNPITLFIPCHRVVGKSNLGGYMGNPSAISYKEALLKHEDFVTAQESF</sequence>
<dbReference type="eggNOG" id="COG0350">
    <property type="taxonomic scope" value="Bacteria"/>
</dbReference>
<accession>A0A0W0Z2N8</accession>
<evidence type="ECO:0000313" key="8">
    <source>
        <dbReference type="EMBL" id="KTD63385.1"/>
    </source>
</evidence>
<comment type="catalytic activity">
    <reaction evidence="6">
        <text>a 6-O-methyl-2'-deoxyguanosine in DNA + L-cysteinyl-[protein] = S-methyl-L-cysteinyl-[protein] + a 2'-deoxyguanosine in DNA</text>
        <dbReference type="Rhea" id="RHEA:24000"/>
        <dbReference type="Rhea" id="RHEA-COMP:10131"/>
        <dbReference type="Rhea" id="RHEA-COMP:10132"/>
        <dbReference type="Rhea" id="RHEA-COMP:11367"/>
        <dbReference type="Rhea" id="RHEA-COMP:11368"/>
        <dbReference type="ChEBI" id="CHEBI:29950"/>
        <dbReference type="ChEBI" id="CHEBI:82612"/>
        <dbReference type="ChEBI" id="CHEBI:85445"/>
        <dbReference type="ChEBI" id="CHEBI:85448"/>
        <dbReference type="EC" id="2.1.1.63"/>
    </reaction>
</comment>
<evidence type="ECO:0000256" key="4">
    <source>
        <dbReference type="ARBA" id="ARBA00022763"/>
    </source>
</evidence>
<dbReference type="InterPro" id="IPR036388">
    <property type="entry name" value="WH-like_DNA-bd_sf"/>
</dbReference>
<comment type="caution">
    <text evidence="8">The sequence shown here is derived from an EMBL/GenBank/DDBJ whole genome shotgun (WGS) entry which is preliminary data.</text>
</comment>
<feature type="domain" description="Methylated-DNA-[protein]-cysteine S-methyltransferase DNA binding" evidence="7">
    <location>
        <begin position="70"/>
        <end position="148"/>
    </location>
</feature>
<evidence type="ECO:0000256" key="3">
    <source>
        <dbReference type="ARBA" id="ARBA00022679"/>
    </source>
</evidence>
<evidence type="ECO:0000256" key="1">
    <source>
        <dbReference type="ARBA" id="ARBA00001286"/>
    </source>
</evidence>
<dbReference type="NCBIfam" id="TIGR00589">
    <property type="entry name" value="ogt"/>
    <property type="match status" value="1"/>
</dbReference>
<dbReference type="GO" id="GO:0006281">
    <property type="term" value="P:DNA repair"/>
    <property type="evidence" value="ECO:0007669"/>
    <property type="project" value="UniProtKB-KW"/>
</dbReference>
<evidence type="ECO:0000313" key="9">
    <source>
        <dbReference type="Proteomes" id="UP000054600"/>
    </source>
</evidence>
<dbReference type="InterPro" id="IPR014048">
    <property type="entry name" value="MethylDNA_cys_MeTrfase_DNA-bd"/>
</dbReference>
<dbReference type="EMBL" id="LNYW01000024">
    <property type="protein sequence ID" value="KTD63385.1"/>
    <property type="molecule type" value="Genomic_DNA"/>
</dbReference>
<dbReference type="RefSeq" id="WP_018577101.1">
    <property type="nucleotide sequence ID" value="NZ_KB892394.1"/>
</dbReference>
<comment type="catalytic activity">
    <reaction evidence="1">
        <text>a 4-O-methyl-thymidine in DNA + L-cysteinyl-[protein] = a thymidine in DNA + S-methyl-L-cysteinyl-[protein]</text>
        <dbReference type="Rhea" id="RHEA:53428"/>
        <dbReference type="Rhea" id="RHEA-COMP:10131"/>
        <dbReference type="Rhea" id="RHEA-COMP:10132"/>
        <dbReference type="Rhea" id="RHEA-COMP:13555"/>
        <dbReference type="Rhea" id="RHEA-COMP:13556"/>
        <dbReference type="ChEBI" id="CHEBI:29950"/>
        <dbReference type="ChEBI" id="CHEBI:82612"/>
        <dbReference type="ChEBI" id="CHEBI:137386"/>
        <dbReference type="ChEBI" id="CHEBI:137387"/>
        <dbReference type="EC" id="2.1.1.63"/>
    </reaction>
</comment>
<keyword evidence="2 8" id="KW-0489">Methyltransferase</keyword>
<dbReference type="GO" id="GO:0032259">
    <property type="term" value="P:methylation"/>
    <property type="evidence" value="ECO:0007669"/>
    <property type="project" value="UniProtKB-KW"/>
</dbReference>
<gene>
    <name evidence="8" type="ORF">Lsha_0727</name>
</gene>
<dbReference type="InterPro" id="IPR036217">
    <property type="entry name" value="MethylDNA_cys_MeTrfase_DNAb"/>
</dbReference>
<keyword evidence="9" id="KW-1185">Reference proteome</keyword>
<keyword evidence="4" id="KW-0227">DNA damage</keyword>
<protein>
    <submittedName>
        <fullName evidence="8">Methylated DNA protein cysteine S-methyltransferase</fullName>
    </submittedName>
</protein>
<dbReference type="Gene3D" id="1.10.10.10">
    <property type="entry name" value="Winged helix-like DNA-binding domain superfamily/Winged helix DNA-binding domain"/>
    <property type="match status" value="1"/>
</dbReference>
<proteinExistence type="predicted"/>
<keyword evidence="3 8" id="KW-0808">Transferase</keyword>